<sequence length="919" mass="103155">MNGETHVIFSHKDSQSAYETRSTDPCTNFKNLTDSTRSVNNILSDFKSDDCDRMLFEDWYRLLDNGNIPTECPAIMICGSTGPVWLNGTLPTNQSEEFILKACQVGYSTCCDYDWKVRVKNCGTFNVYRLVPTSVCPGRYCIEGTAAPCHPGWGSETGSEPCIELNITFTLKPKVKAYIVNPDSRNSSLAFECSIGDARSYRTYLFDIEWFINDVEITTNKTKIEYHLLKIGGSLYIDDWNKGYKTKIGFHVYQSELDVYLNEKKEVTIQIKSTVPIACKNSQIRSLKVELYSFKHQFIEGSQPYCNTSLLDKDPKPSFCSFDFDGKRWDSYQPNSVTLLRDETSRGSYRAIVQLRAISGIDKLWSQVFLPEMKINSIQHKTFTNCAVAILAATDIFIIYGCGSPQKWMIRRNNCNENNQLLEVFERSLGKEFVVGLPSGTRVEIQIVDNVDEQYLDITITPSLNDWNQVEGKCGTYNDIRTDDFTDRNGNIVGQTDFIKSWSVRPLESLLRAKDRADILQRGYVYCSCVQDNVGHHKTECRRESFPTCQPLNWGQRKCLIKGKREASDDLEIDAPEDIVAFVMTNATDEWKNGWNETTARKKCESVLQSSKIYELCNSLSSVNNEKNIKACVTDIKISGTDLFVNSVKGSLRTECVSELRFNASLWSNDTAPESNIVDAVFSLDCPKDCSSAGECIQGLCVCNQSYTGEDCAVNLDKPPVLFDISEESLCDLARRPCTSMSFFGEGFYQSEQITCRLNEATLTGSTIVLGNTTAVEESGNLENFAEVKCPLTPISRRRKRRSTNAVNDPDVLLVSVSMNGGTSYSSAVPVLIYDSSCQNCNLSNSAIKCTLRQDVCIVNGKCYDMENKNCANMDQNKKNVVIQQRQNGVVLIVGGLIGGICCLLVVALVAFKLYRYKM</sequence>
<dbReference type="PANTHER" id="PTHR14949:SF54">
    <property type="entry name" value="VWFD DOMAIN-CONTAINING PROTEIN"/>
    <property type="match status" value="1"/>
</dbReference>
<evidence type="ECO:0000313" key="6">
    <source>
        <dbReference type="EMBL" id="VDI69927.1"/>
    </source>
</evidence>
<keyword evidence="2" id="KW-1015">Disulfide bond</keyword>
<dbReference type="AlphaFoldDB" id="A0A8B6GW91"/>
<keyword evidence="3" id="KW-0325">Glycoprotein</keyword>
<dbReference type="Pfam" id="PF23106">
    <property type="entry name" value="EGF_Teneurin"/>
    <property type="match status" value="1"/>
</dbReference>
<keyword evidence="4" id="KW-1133">Transmembrane helix</keyword>
<keyword evidence="7" id="KW-1185">Reference proteome</keyword>
<feature type="transmembrane region" description="Helical" evidence="4">
    <location>
        <begin position="889"/>
        <end position="912"/>
    </location>
</feature>
<dbReference type="InterPro" id="IPR050969">
    <property type="entry name" value="Dev_Signal_Modulators"/>
</dbReference>
<evidence type="ECO:0000259" key="5">
    <source>
        <dbReference type="Pfam" id="PF26129"/>
    </source>
</evidence>
<keyword evidence="4" id="KW-0472">Membrane</keyword>
<evidence type="ECO:0000256" key="3">
    <source>
        <dbReference type="ARBA" id="ARBA00023180"/>
    </source>
</evidence>
<dbReference type="FunFam" id="2.10.25.10:FF:000001">
    <property type="entry name" value="Tenascin C"/>
    <property type="match status" value="1"/>
</dbReference>
<dbReference type="PANTHER" id="PTHR14949">
    <property type="entry name" value="EGF-LIKE-DOMAIN, MULTIPLE 7, 8"/>
    <property type="match status" value="1"/>
</dbReference>
<dbReference type="OrthoDB" id="10001041at2759"/>
<proteinExistence type="predicted"/>
<keyword evidence="1" id="KW-0732">Signal</keyword>
<dbReference type="Gene3D" id="2.60.120.260">
    <property type="entry name" value="Galactose-binding domain-like"/>
    <property type="match status" value="1"/>
</dbReference>
<dbReference type="EMBL" id="UYJE01009097">
    <property type="protein sequence ID" value="VDI69927.1"/>
    <property type="molecule type" value="Genomic_DNA"/>
</dbReference>
<reference evidence="6" key="1">
    <citation type="submission" date="2018-11" db="EMBL/GenBank/DDBJ databases">
        <authorList>
            <person name="Alioto T."/>
            <person name="Alioto T."/>
        </authorList>
    </citation>
    <scope>NUCLEOTIDE SEQUENCE</scope>
</reference>
<dbReference type="Pfam" id="PF26129">
    <property type="entry name" value="Vwde"/>
    <property type="match status" value="1"/>
</dbReference>
<evidence type="ECO:0000313" key="7">
    <source>
        <dbReference type="Proteomes" id="UP000596742"/>
    </source>
</evidence>
<dbReference type="GO" id="GO:0005576">
    <property type="term" value="C:extracellular region"/>
    <property type="evidence" value="ECO:0007669"/>
    <property type="project" value="TreeGrafter"/>
</dbReference>
<feature type="domain" description="Vwde helical" evidence="5">
    <location>
        <begin position="590"/>
        <end position="676"/>
    </location>
</feature>
<dbReference type="GO" id="GO:0009986">
    <property type="term" value="C:cell surface"/>
    <property type="evidence" value="ECO:0007669"/>
    <property type="project" value="TreeGrafter"/>
</dbReference>
<evidence type="ECO:0000256" key="2">
    <source>
        <dbReference type="ARBA" id="ARBA00023157"/>
    </source>
</evidence>
<name>A0A8B6GW91_MYTGA</name>
<comment type="caution">
    <text evidence="6">The sequence shown here is derived from an EMBL/GenBank/DDBJ whole genome shotgun (WGS) entry which is preliminary data.</text>
</comment>
<accession>A0A8B6GW91</accession>
<dbReference type="Proteomes" id="UP000596742">
    <property type="component" value="Unassembled WGS sequence"/>
</dbReference>
<gene>
    <name evidence="6" type="ORF">MGAL_10B002408</name>
</gene>
<evidence type="ECO:0000256" key="1">
    <source>
        <dbReference type="ARBA" id="ARBA00022729"/>
    </source>
</evidence>
<keyword evidence="4" id="KW-0812">Transmembrane</keyword>
<evidence type="ECO:0000256" key="4">
    <source>
        <dbReference type="SAM" id="Phobius"/>
    </source>
</evidence>
<organism evidence="6 7">
    <name type="scientific">Mytilus galloprovincialis</name>
    <name type="common">Mediterranean mussel</name>
    <dbReference type="NCBI Taxonomy" id="29158"/>
    <lineage>
        <taxon>Eukaryota</taxon>
        <taxon>Metazoa</taxon>
        <taxon>Spiralia</taxon>
        <taxon>Lophotrochozoa</taxon>
        <taxon>Mollusca</taxon>
        <taxon>Bivalvia</taxon>
        <taxon>Autobranchia</taxon>
        <taxon>Pteriomorphia</taxon>
        <taxon>Mytilida</taxon>
        <taxon>Mytiloidea</taxon>
        <taxon>Mytilidae</taxon>
        <taxon>Mytilinae</taxon>
        <taxon>Mytilus</taxon>
    </lineage>
</organism>
<protein>
    <recommendedName>
        <fullName evidence="5">Vwde helical domain-containing protein</fullName>
    </recommendedName>
</protein>
<dbReference type="GO" id="GO:0005102">
    <property type="term" value="F:signaling receptor binding"/>
    <property type="evidence" value="ECO:0007669"/>
    <property type="project" value="TreeGrafter"/>
</dbReference>
<dbReference type="InterPro" id="IPR058727">
    <property type="entry name" value="Helical_Vwde"/>
</dbReference>